<dbReference type="GeneID" id="590843"/>
<dbReference type="KEGG" id="spu:590843"/>
<sequence length="528" mass="59626">MNTISGLQQVAAATPTIQQDGFSSLPAHEVRSGTMQQSRPLPRWLWYIIAKSLGIKTHPKDKPWFATLLYTLTLICTVGYFINYTWYTVADIVSQNTTFDSLNGTVNIIMAMGFCAVSVYANNLAFRLFTNRLFVQSVRLHTKTFLKLNSAFIIGLLGMMFIGLYNFDNFNLFDEQTCVSVSISPWICHLQYSCLVGLTFFSFVWNMLVAVVCLSVCRTHTISVRHFLLELDEDAMICHIKNYQHQRGRRRRHTTSLAQDQIDRANNASFNDSAAMAGGYQNLGSPTSEDVIKDLEDEWDMNEYERRKMSVTRLHRTSMGIDSVDGDLSNHDVWANLLASGMEGGGQSNIAEVPSEFEHAPGLKILENKEILEKYWRLQCRLRTTSHCIQRWLLSWIVLLILWSVVYLLYWISHEASIVDMFLFLLPLAILPMLCAGPTEVNGEGHKVPKSICPTEDRLRIIAFIKQSPLSLTVFGFELSYSSVFTTIVAIALAFATKIILQDVSETPQYPPITNTPIAPVVTPSMGL</sequence>
<reference evidence="2" key="2">
    <citation type="submission" date="2021-01" db="UniProtKB">
        <authorList>
            <consortium name="EnsemblMetazoa"/>
        </authorList>
    </citation>
    <scope>IDENTIFICATION</scope>
</reference>
<dbReference type="EnsemblMetazoa" id="XM_030974288">
    <property type="protein sequence ID" value="XP_030830148"/>
    <property type="gene ID" value="LOC590843"/>
</dbReference>
<evidence type="ECO:0000313" key="2">
    <source>
        <dbReference type="EnsemblMetazoa" id="XP_030830149"/>
    </source>
</evidence>
<feature type="transmembrane region" description="Helical" evidence="1">
    <location>
        <begin position="392"/>
        <end position="412"/>
    </location>
</feature>
<dbReference type="PANTHER" id="PTHR35555">
    <property type="entry name" value="ENDONUCLEASE-REVERSE TRANSCRIPTASE"/>
    <property type="match status" value="1"/>
</dbReference>
<protein>
    <submittedName>
        <fullName evidence="2">Uncharacterized protein</fullName>
    </submittedName>
</protein>
<feature type="transmembrane region" description="Helical" evidence="1">
    <location>
        <begin position="106"/>
        <end position="125"/>
    </location>
</feature>
<keyword evidence="1" id="KW-0812">Transmembrane</keyword>
<evidence type="ECO:0000313" key="3">
    <source>
        <dbReference type="Proteomes" id="UP000007110"/>
    </source>
</evidence>
<organism evidence="2 3">
    <name type="scientific">Strongylocentrotus purpuratus</name>
    <name type="common">Purple sea urchin</name>
    <dbReference type="NCBI Taxonomy" id="7668"/>
    <lineage>
        <taxon>Eukaryota</taxon>
        <taxon>Metazoa</taxon>
        <taxon>Echinodermata</taxon>
        <taxon>Eleutherozoa</taxon>
        <taxon>Echinozoa</taxon>
        <taxon>Echinoidea</taxon>
        <taxon>Euechinoidea</taxon>
        <taxon>Echinacea</taxon>
        <taxon>Camarodonta</taxon>
        <taxon>Echinidea</taxon>
        <taxon>Strongylocentrotidae</taxon>
        <taxon>Strongylocentrotus</taxon>
    </lineage>
</organism>
<dbReference type="AlphaFoldDB" id="A0A7M7N411"/>
<dbReference type="EnsemblMetazoa" id="XM_030974289">
    <property type="protein sequence ID" value="XP_030830149"/>
    <property type="gene ID" value="LOC590843"/>
</dbReference>
<dbReference type="RefSeq" id="XP_030830148.1">
    <property type="nucleotide sequence ID" value="XM_030974288.1"/>
</dbReference>
<dbReference type="OMA" id="FPRAICT"/>
<proteinExistence type="predicted"/>
<evidence type="ECO:0000256" key="1">
    <source>
        <dbReference type="SAM" id="Phobius"/>
    </source>
</evidence>
<dbReference type="OrthoDB" id="10022583at2759"/>
<feature type="transmembrane region" description="Helical" evidence="1">
    <location>
        <begin position="483"/>
        <end position="501"/>
    </location>
</feature>
<feature type="transmembrane region" description="Helical" evidence="1">
    <location>
        <begin position="64"/>
        <end position="86"/>
    </location>
</feature>
<dbReference type="PANTHER" id="PTHR35555:SF3">
    <property type="entry name" value="ENDONUCLEASE-REVERSE TRANSCRIPTASE"/>
    <property type="match status" value="1"/>
</dbReference>
<dbReference type="Proteomes" id="UP000007110">
    <property type="component" value="Unassembled WGS sequence"/>
</dbReference>
<keyword evidence="3" id="KW-1185">Reference proteome</keyword>
<feature type="transmembrane region" description="Helical" evidence="1">
    <location>
        <begin position="146"/>
        <end position="167"/>
    </location>
</feature>
<accession>A0A7M7N411</accession>
<keyword evidence="1" id="KW-1133">Transmembrane helix</keyword>
<keyword evidence="1" id="KW-0472">Membrane</keyword>
<dbReference type="InParanoid" id="A0A7M7N411"/>
<feature type="transmembrane region" description="Helical" evidence="1">
    <location>
        <begin position="190"/>
        <end position="217"/>
    </location>
</feature>
<reference evidence="3" key="1">
    <citation type="submission" date="2015-02" db="EMBL/GenBank/DDBJ databases">
        <title>Genome sequencing for Strongylocentrotus purpuratus.</title>
        <authorList>
            <person name="Murali S."/>
            <person name="Liu Y."/>
            <person name="Vee V."/>
            <person name="English A."/>
            <person name="Wang M."/>
            <person name="Skinner E."/>
            <person name="Han Y."/>
            <person name="Muzny D.M."/>
            <person name="Worley K.C."/>
            <person name="Gibbs R.A."/>
        </authorList>
    </citation>
    <scope>NUCLEOTIDE SEQUENCE</scope>
</reference>
<name>A0A7M7N411_STRPU</name>
<dbReference type="RefSeq" id="XP_030830149.1">
    <property type="nucleotide sequence ID" value="XM_030974289.1"/>
</dbReference>